<dbReference type="Proteomes" id="UP000254978">
    <property type="component" value="Unassembled WGS sequence"/>
</dbReference>
<comment type="similarity">
    <text evidence="1 2">Belongs to the anti-sigma-factor antagonist family.</text>
</comment>
<dbReference type="CDD" id="cd07043">
    <property type="entry name" value="STAS_anti-anti-sigma_factors"/>
    <property type="match status" value="1"/>
</dbReference>
<accession>A0A378TN66</accession>
<organism evidence="4 5">
    <name type="scientific">Mycolicibacterium tokaiense</name>
    <dbReference type="NCBI Taxonomy" id="39695"/>
    <lineage>
        <taxon>Bacteria</taxon>
        <taxon>Bacillati</taxon>
        <taxon>Actinomycetota</taxon>
        <taxon>Actinomycetes</taxon>
        <taxon>Mycobacteriales</taxon>
        <taxon>Mycobacteriaceae</taxon>
        <taxon>Mycolicibacterium</taxon>
    </lineage>
</organism>
<evidence type="ECO:0000313" key="4">
    <source>
        <dbReference type="EMBL" id="STZ62242.1"/>
    </source>
</evidence>
<evidence type="ECO:0000313" key="5">
    <source>
        <dbReference type="Proteomes" id="UP000254978"/>
    </source>
</evidence>
<dbReference type="EMBL" id="UGQT01000001">
    <property type="protein sequence ID" value="STZ62242.1"/>
    <property type="molecule type" value="Genomic_DNA"/>
</dbReference>
<dbReference type="InterPro" id="IPR002645">
    <property type="entry name" value="STAS_dom"/>
</dbReference>
<feature type="domain" description="STAS" evidence="3">
    <location>
        <begin position="3"/>
        <end position="104"/>
    </location>
</feature>
<dbReference type="PANTHER" id="PTHR33495">
    <property type="entry name" value="ANTI-SIGMA FACTOR ANTAGONIST TM_1081-RELATED-RELATED"/>
    <property type="match status" value="1"/>
</dbReference>
<dbReference type="GO" id="GO:0043856">
    <property type="term" value="F:anti-sigma factor antagonist activity"/>
    <property type="evidence" value="ECO:0007669"/>
    <property type="project" value="InterPro"/>
</dbReference>
<dbReference type="PANTHER" id="PTHR33495:SF2">
    <property type="entry name" value="ANTI-SIGMA FACTOR ANTAGONIST TM_1081-RELATED"/>
    <property type="match status" value="1"/>
</dbReference>
<proteinExistence type="inferred from homology"/>
<keyword evidence="5" id="KW-1185">Reference proteome</keyword>
<evidence type="ECO:0000259" key="3">
    <source>
        <dbReference type="PROSITE" id="PS50801"/>
    </source>
</evidence>
<protein>
    <recommendedName>
        <fullName evidence="2">Anti-sigma factor antagonist</fullName>
    </recommendedName>
</protein>
<dbReference type="NCBIfam" id="TIGR00377">
    <property type="entry name" value="ant_ant_sig"/>
    <property type="match status" value="1"/>
</dbReference>
<dbReference type="InterPro" id="IPR003658">
    <property type="entry name" value="Anti-sigma_ant"/>
</dbReference>
<dbReference type="SUPFAM" id="SSF52091">
    <property type="entry name" value="SpoIIaa-like"/>
    <property type="match status" value="1"/>
</dbReference>
<gene>
    <name evidence="4" type="ORF">NCTC10821_05807</name>
</gene>
<dbReference type="AlphaFoldDB" id="A0A378TN66"/>
<sequence>MNVDVTINGDDLTAIIQVTGDLAYGSTDVFVRAVADLTARARGLRHLRVDMAALRFFDSAGLASLLTAHSQAVAAGMELHLDNRPAQLNRVLDITGMQKLFAAG</sequence>
<evidence type="ECO:0000256" key="1">
    <source>
        <dbReference type="ARBA" id="ARBA00009013"/>
    </source>
</evidence>
<name>A0A378TN66_9MYCO</name>
<dbReference type="Gene3D" id="3.30.750.24">
    <property type="entry name" value="STAS domain"/>
    <property type="match status" value="1"/>
</dbReference>
<dbReference type="InterPro" id="IPR036513">
    <property type="entry name" value="STAS_dom_sf"/>
</dbReference>
<dbReference type="PROSITE" id="PS50801">
    <property type="entry name" value="STAS"/>
    <property type="match status" value="1"/>
</dbReference>
<dbReference type="Pfam" id="PF01740">
    <property type="entry name" value="STAS"/>
    <property type="match status" value="1"/>
</dbReference>
<reference evidence="4 5" key="1">
    <citation type="submission" date="2018-06" db="EMBL/GenBank/DDBJ databases">
        <authorList>
            <consortium name="Pathogen Informatics"/>
            <person name="Doyle S."/>
        </authorList>
    </citation>
    <scope>NUCLEOTIDE SEQUENCE [LARGE SCALE GENOMIC DNA]</scope>
    <source>
        <strain evidence="4 5">NCTC10821</strain>
    </source>
</reference>
<evidence type="ECO:0000256" key="2">
    <source>
        <dbReference type="RuleBase" id="RU003749"/>
    </source>
</evidence>
<dbReference type="RefSeq" id="WP_232068003.1">
    <property type="nucleotide sequence ID" value="NZ_AP022600.1"/>
</dbReference>